<dbReference type="PANTHER" id="PTHR42899:SF1">
    <property type="entry name" value="SPERMATOGENESIS-ASSOCIATED PROTEIN 20"/>
    <property type="match status" value="1"/>
</dbReference>
<dbReference type="Pfam" id="PF03190">
    <property type="entry name" value="Thioredox_DsbH"/>
    <property type="match status" value="1"/>
</dbReference>
<dbReference type="RefSeq" id="WP_183355478.1">
    <property type="nucleotide sequence ID" value="NZ_BLXX01000009.1"/>
</dbReference>
<dbReference type="SUPFAM" id="SSF52833">
    <property type="entry name" value="Thioredoxin-like"/>
    <property type="match status" value="1"/>
</dbReference>
<dbReference type="InterPro" id="IPR024705">
    <property type="entry name" value="Ssp411"/>
</dbReference>
<dbReference type="InterPro" id="IPR008928">
    <property type="entry name" value="6-hairpin_glycosidase_sf"/>
</dbReference>
<evidence type="ECO:0000313" key="2">
    <source>
        <dbReference type="EMBL" id="GFO60670.1"/>
    </source>
</evidence>
<dbReference type="Gene3D" id="1.50.10.10">
    <property type="match status" value="1"/>
</dbReference>
<comment type="caution">
    <text evidence="2">The sequence shown here is derived from an EMBL/GenBank/DDBJ whole genome shotgun (WGS) entry which is preliminary data.</text>
</comment>
<dbReference type="AlphaFoldDB" id="A0A6V8MKX9"/>
<dbReference type="EMBL" id="BLXX01000009">
    <property type="protein sequence ID" value="GFO60670.1"/>
    <property type="molecule type" value="Genomic_DNA"/>
</dbReference>
<dbReference type="CDD" id="cd02955">
    <property type="entry name" value="SSP411"/>
    <property type="match status" value="1"/>
</dbReference>
<organism evidence="2 3">
    <name type="scientific">Geomonas silvestris</name>
    <dbReference type="NCBI Taxonomy" id="2740184"/>
    <lineage>
        <taxon>Bacteria</taxon>
        <taxon>Pseudomonadati</taxon>
        <taxon>Thermodesulfobacteriota</taxon>
        <taxon>Desulfuromonadia</taxon>
        <taxon>Geobacterales</taxon>
        <taxon>Geobacteraceae</taxon>
        <taxon>Geomonas</taxon>
    </lineage>
</organism>
<dbReference type="PIRSF" id="PIRSF006402">
    <property type="entry name" value="UCP006402_thioredoxin"/>
    <property type="match status" value="1"/>
</dbReference>
<protein>
    <recommendedName>
        <fullName evidence="1">Spermatogenesis-associated protein 20-like TRX domain-containing protein</fullName>
    </recommendedName>
</protein>
<dbReference type="Proteomes" id="UP000556026">
    <property type="component" value="Unassembled WGS sequence"/>
</dbReference>
<evidence type="ECO:0000259" key="1">
    <source>
        <dbReference type="Pfam" id="PF03190"/>
    </source>
</evidence>
<evidence type="ECO:0000313" key="3">
    <source>
        <dbReference type="Proteomes" id="UP000556026"/>
    </source>
</evidence>
<dbReference type="InterPro" id="IPR036249">
    <property type="entry name" value="Thioredoxin-like_sf"/>
</dbReference>
<feature type="domain" description="Spermatogenesis-associated protein 20-like TRX" evidence="1">
    <location>
        <begin position="39"/>
        <end position="199"/>
    </location>
</feature>
<sequence>MNEFKPDTLPGVDDETAPQMQLLQEAACRRLQFKPKFINRLILESSPYLLQHANNPVNWFPWGETALNLAKELSRPLFVSIGYATCHWCHVMEVESFANEVIAHFLNGHYISIKVDREERPDIDSQFMNVLGTMGAQGGWPLNIFLTPDGNPFYGGTYFPPFDSQRGLSFLALLQRITEMYNNHPSRLHLAGQQVTSAVRQQMLTVDKSRTAPETSALRRAVERYSTLFDPVNGGIVGAPKFPSSLSIRFLLRQYWDTGNSDLCRMVKVTLSKMACGGIYDQIGGGFHRYAIDSQWIIPHFEKMLYDNAQLATTYLEGYLVTGSSEFAAIAKETMGYLFRELKAPEKGFFSATDADSLGPNGKSEEGYFFTWTPNELTEVLGTDNARSIGTFFGITTIGNFDGRSVPHRKESIQQFAGKMGISTENFATTVGECRNELLKVRLQRPLPFRDEQMLTSWNGLAISAFSKAGFFLDDKGLLGVAQEVARFICQEMTHSGGLAHSFQESFPKGIGFLDDYAFMIAAFLDLFEATGDIQHLRHALALNDVVQNEFLDEECGGYFMTSSRHEELLAREKPTYDGAIPSGNSVMLQNLVRLYGITDQKEYRETAERAFSAFGSRINETPTAVPEMLIALQAYLTDTLQIVIVAPPENVKSADPLLKIYRSSYLPFSILIQAIEGEQMIESCRIVPALEGRHADGDKAVAYVCQGRACKLPTTDPAELSRIFKCLSPRVNEDC</sequence>
<proteinExistence type="predicted"/>
<keyword evidence="3" id="KW-1185">Reference proteome</keyword>
<dbReference type="PANTHER" id="PTHR42899">
    <property type="entry name" value="SPERMATOGENESIS-ASSOCIATED PROTEIN 20"/>
    <property type="match status" value="1"/>
</dbReference>
<accession>A0A6V8MKX9</accession>
<dbReference type="InterPro" id="IPR004879">
    <property type="entry name" value="Ssp411-like_TRX"/>
</dbReference>
<dbReference type="GO" id="GO:0005975">
    <property type="term" value="P:carbohydrate metabolic process"/>
    <property type="evidence" value="ECO:0007669"/>
    <property type="project" value="InterPro"/>
</dbReference>
<gene>
    <name evidence="2" type="primary">yyaL</name>
    <name evidence="2" type="ORF">GMST_29950</name>
</gene>
<dbReference type="SUPFAM" id="SSF48208">
    <property type="entry name" value="Six-hairpin glycosidases"/>
    <property type="match status" value="1"/>
</dbReference>
<dbReference type="InterPro" id="IPR012341">
    <property type="entry name" value="6hp_glycosidase-like_sf"/>
</dbReference>
<name>A0A6V8MKX9_9BACT</name>
<reference evidence="3" key="1">
    <citation type="submission" date="2020-06" db="EMBL/GenBank/DDBJ databases">
        <title>Draft genomic sequence of Geomonas sp. Red330.</title>
        <authorList>
            <person name="Itoh H."/>
            <person name="Zhenxing X."/>
            <person name="Ushijima N."/>
            <person name="Masuda Y."/>
            <person name="Shiratori Y."/>
            <person name="Senoo K."/>
        </authorList>
    </citation>
    <scope>NUCLEOTIDE SEQUENCE [LARGE SCALE GENOMIC DNA]</scope>
    <source>
        <strain evidence="3">Red330</strain>
    </source>
</reference>
<dbReference type="Gene3D" id="3.40.30.10">
    <property type="entry name" value="Glutaredoxin"/>
    <property type="match status" value="1"/>
</dbReference>